<dbReference type="SUPFAM" id="SSF47413">
    <property type="entry name" value="lambda repressor-like DNA-binding domains"/>
    <property type="match status" value="1"/>
</dbReference>
<dbReference type="CDD" id="cd00093">
    <property type="entry name" value="HTH_XRE"/>
    <property type="match status" value="1"/>
</dbReference>
<dbReference type="PANTHER" id="PTHR46797:SF1">
    <property type="entry name" value="METHYLPHOSPHONATE SYNTHASE"/>
    <property type="match status" value="1"/>
</dbReference>
<dbReference type="PROSITE" id="PS50943">
    <property type="entry name" value="HTH_CROC1"/>
    <property type="match status" value="1"/>
</dbReference>
<dbReference type="CDD" id="cd02209">
    <property type="entry name" value="cupin_XRE_C"/>
    <property type="match status" value="1"/>
</dbReference>
<dbReference type="Pfam" id="PF13560">
    <property type="entry name" value="HTH_31"/>
    <property type="match status" value="1"/>
</dbReference>
<dbReference type="PANTHER" id="PTHR46797">
    <property type="entry name" value="HTH-TYPE TRANSCRIPTIONAL REGULATOR"/>
    <property type="match status" value="1"/>
</dbReference>
<evidence type="ECO:0000259" key="3">
    <source>
        <dbReference type="PROSITE" id="PS50943"/>
    </source>
</evidence>
<keyword evidence="5" id="KW-1185">Reference proteome</keyword>
<evidence type="ECO:0000313" key="5">
    <source>
        <dbReference type="Proteomes" id="UP001212421"/>
    </source>
</evidence>
<keyword evidence="1" id="KW-0238">DNA-binding</keyword>
<feature type="domain" description="HTH cro/C1-type" evidence="3">
    <location>
        <begin position="11"/>
        <end position="65"/>
    </location>
</feature>
<evidence type="ECO:0000256" key="2">
    <source>
        <dbReference type="SAM" id="MobiDB-lite"/>
    </source>
</evidence>
<dbReference type="InterPro" id="IPR001387">
    <property type="entry name" value="Cro/C1-type_HTH"/>
</dbReference>
<feature type="region of interest" description="Disordered" evidence="2">
    <location>
        <begin position="109"/>
        <end position="129"/>
    </location>
</feature>
<dbReference type="RefSeq" id="WP_281533282.1">
    <property type="nucleotide sequence ID" value="NZ_CP075584.1"/>
</dbReference>
<organism evidence="4 5">
    <name type="scientific">Cryobacterium breve</name>
    <dbReference type="NCBI Taxonomy" id="1259258"/>
    <lineage>
        <taxon>Bacteria</taxon>
        <taxon>Bacillati</taxon>
        <taxon>Actinomycetota</taxon>
        <taxon>Actinomycetes</taxon>
        <taxon>Micrococcales</taxon>
        <taxon>Microbacteriaceae</taxon>
        <taxon>Cryobacterium</taxon>
    </lineage>
</organism>
<dbReference type="SUPFAM" id="SSF51182">
    <property type="entry name" value="RmlC-like cupins"/>
    <property type="match status" value="1"/>
</dbReference>
<dbReference type="Proteomes" id="UP001212421">
    <property type="component" value="Chromosome"/>
</dbReference>
<evidence type="ECO:0000313" key="4">
    <source>
        <dbReference type="EMBL" id="WBM78807.1"/>
    </source>
</evidence>
<dbReference type="InterPro" id="IPR014710">
    <property type="entry name" value="RmlC-like_jellyroll"/>
</dbReference>
<accession>A0ABY7N9Y0</accession>
<dbReference type="SMART" id="SM00530">
    <property type="entry name" value="HTH_XRE"/>
    <property type="match status" value="1"/>
</dbReference>
<proteinExistence type="predicted"/>
<dbReference type="InterPro" id="IPR011051">
    <property type="entry name" value="RmlC_Cupin_sf"/>
</dbReference>
<protein>
    <submittedName>
        <fullName evidence="4">Helix-turn-helix domain-containing protein</fullName>
    </submittedName>
</protein>
<name>A0ABY7N9Y0_9MICO</name>
<gene>
    <name evidence="4" type="ORF">KIV56_09250</name>
</gene>
<sequence>MARQIPIGARLRAARQAKNLTLEAVSTAAGVTSGFLSRMERDQVSPSVSSLVAICDVVGLRVGELFEAPATQVVRAGEGAPINFGGQGAEEFLLTPGCANPHAGDPLPHPARWVGGPGPLRARERSGVRPRSGRRLSSLVIGEDVFLLDTGDAMTFRGRDPHRWRNPSSAESCEVIWMLAPAP</sequence>
<dbReference type="EMBL" id="CP075584">
    <property type="protein sequence ID" value="WBM78807.1"/>
    <property type="molecule type" value="Genomic_DNA"/>
</dbReference>
<dbReference type="Gene3D" id="2.60.120.10">
    <property type="entry name" value="Jelly Rolls"/>
    <property type="match status" value="1"/>
</dbReference>
<dbReference type="InterPro" id="IPR010982">
    <property type="entry name" value="Lambda_DNA-bd_dom_sf"/>
</dbReference>
<reference evidence="4 5" key="1">
    <citation type="submission" date="2021-05" db="EMBL/GenBank/DDBJ databases">
        <authorList>
            <person name="Kumar R."/>
            <person name="Kumar A."/>
            <person name="Mukhia S."/>
        </authorList>
    </citation>
    <scope>NUCLEOTIDE SEQUENCE [LARGE SCALE GENOMIC DNA]</scope>
    <source>
        <strain evidence="4 5">ERMR7:08</strain>
    </source>
</reference>
<dbReference type="Gene3D" id="1.10.260.40">
    <property type="entry name" value="lambda repressor-like DNA-binding domains"/>
    <property type="match status" value="1"/>
</dbReference>
<evidence type="ECO:0000256" key="1">
    <source>
        <dbReference type="ARBA" id="ARBA00023125"/>
    </source>
</evidence>
<dbReference type="InterPro" id="IPR050807">
    <property type="entry name" value="TransReg_Diox_bact_type"/>
</dbReference>